<dbReference type="GO" id="GO:0005997">
    <property type="term" value="P:xylulose metabolic process"/>
    <property type="evidence" value="ECO:0007669"/>
    <property type="project" value="TreeGrafter"/>
</dbReference>
<comment type="subcellular location">
    <subcellularLocation>
        <location evidence="1">Membrane</location>
    </subcellularLocation>
</comment>
<dbReference type="Pfam" id="PF00106">
    <property type="entry name" value="adh_short"/>
    <property type="match status" value="1"/>
</dbReference>
<proteinExistence type="inferred from homology"/>
<sequence>MTISGFIYLFCNSLLGRGGMLAGPANLISRRVEGPQRRQFDKLCLRVRRGPSVSHLGRAHSFRPIALEGRPLFEYPRPRQDTTLRLVRRTPRRAPRPAPRPSEPRSAARDSHCGHRNIMDLRLAGRRALVTGAGKGIGRSTVKALHAAGARVVAVSRTQADLDSLVREVGAALSRPRGQQRGAEGGPAGTHGSWALGLSKDS</sequence>
<evidence type="ECO:0000256" key="2">
    <source>
        <dbReference type="ARBA" id="ARBA00006484"/>
    </source>
</evidence>
<dbReference type="InterPro" id="IPR002347">
    <property type="entry name" value="SDR_fam"/>
</dbReference>
<dbReference type="AlphaFoldDB" id="A0A8C2RUB8"/>
<feature type="compositionally biased region" description="Basic and acidic residues" evidence="5">
    <location>
        <begin position="102"/>
        <end position="116"/>
    </location>
</feature>
<dbReference type="Ensembl" id="ENSCHIT00010047776.1">
    <property type="protein sequence ID" value="ENSCHIP00010033938.1"/>
    <property type="gene ID" value="ENSCHIG00010025318.1"/>
</dbReference>
<dbReference type="InterPro" id="IPR051737">
    <property type="entry name" value="L-xylulose/Carbonyl_redctase"/>
</dbReference>
<dbReference type="GO" id="GO:0016020">
    <property type="term" value="C:membrane"/>
    <property type="evidence" value="ECO:0007669"/>
    <property type="project" value="UniProtKB-SubCell"/>
</dbReference>
<dbReference type="GO" id="GO:0006006">
    <property type="term" value="P:glucose metabolic process"/>
    <property type="evidence" value="ECO:0007669"/>
    <property type="project" value="TreeGrafter"/>
</dbReference>
<organism evidence="6">
    <name type="scientific">Capra hircus</name>
    <name type="common">Goat</name>
    <dbReference type="NCBI Taxonomy" id="9925"/>
    <lineage>
        <taxon>Eukaryota</taxon>
        <taxon>Metazoa</taxon>
        <taxon>Chordata</taxon>
        <taxon>Craniata</taxon>
        <taxon>Vertebrata</taxon>
        <taxon>Euteleostomi</taxon>
        <taxon>Mammalia</taxon>
        <taxon>Eutheria</taxon>
        <taxon>Laurasiatheria</taxon>
        <taxon>Artiodactyla</taxon>
        <taxon>Ruminantia</taxon>
        <taxon>Pecora</taxon>
        <taxon>Bovidae</taxon>
        <taxon>Caprinae</taxon>
        <taxon>Capra</taxon>
    </lineage>
</organism>
<feature type="region of interest" description="Disordered" evidence="5">
    <location>
        <begin position="173"/>
        <end position="202"/>
    </location>
</feature>
<dbReference type="PANTHER" id="PTHR44252">
    <property type="entry name" value="D-ERYTHRULOSE REDUCTASE"/>
    <property type="match status" value="1"/>
</dbReference>
<feature type="region of interest" description="Disordered" evidence="5">
    <location>
        <begin position="88"/>
        <end position="116"/>
    </location>
</feature>
<protein>
    <recommendedName>
        <fullName evidence="7">SDR family NAD(P)-dependent oxidoreductase</fullName>
    </recommendedName>
</protein>
<dbReference type="SUPFAM" id="SSF51735">
    <property type="entry name" value="NAD(P)-binding Rossmann-fold domains"/>
    <property type="match status" value="1"/>
</dbReference>
<dbReference type="GO" id="GO:0004090">
    <property type="term" value="F:carbonyl reductase (NADPH) activity"/>
    <property type="evidence" value="ECO:0007669"/>
    <property type="project" value="TreeGrafter"/>
</dbReference>
<dbReference type="InterPro" id="IPR036291">
    <property type="entry name" value="NAD(P)-bd_dom_sf"/>
</dbReference>
<dbReference type="GO" id="GO:0050038">
    <property type="term" value="F:L-xylulose reductase (NADPH) activity"/>
    <property type="evidence" value="ECO:0007669"/>
    <property type="project" value="TreeGrafter"/>
</dbReference>
<reference evidence="6" key="1">
    <citation type="submission" date="2019-03" db="EMBL/GenBank/DDBJ databases">
        <title>Genome sequencing and reference-guided assembly of Black Bengal Goat (Capra hircus).</title>
        <authorList>
            <person name="Siddiki A.Z."/>
            <person name="Baten A."/>
            <person name="Billah M."/>
            <person name="Alam M.A.U."/>
            <person name="Shawrob K.S.M."/>
            <person name="Saha S."/>
            <person name="Chowdhury M."/>
            <person name="Rahman A.H."/>
            <person name="Stear M."/>
            <person name="Miah G."/>
            <person name="Das G.B."/>
            <person name="Hossain M.M."/>
            <person name="Kumkum M."/>
            <person name="Islam M.S."/>
            <person name="Mollah A.M."/>
            <person name="Ahsan A."/>
            <person name="Tusar F."/>
            <person name="Khan M.K.I."/>
        </authorList>
    </citation>
    <scope>NUCLEOTIDE SEQUENCE [LARGE SCALE GENOMIC DNA]</scope>
</reference>
<evidence type="ECO:0000256" key="5">
    <source>
        <dbReference type="SAM" id="MobiDB-lite"/>
    </source>
</evidence>
<dbReference type="Gene3D" id="3.40.50.720">
    <property type="entry name" value="NAD(P)-binding Rossmann-like Domain"/>
    <property type="match status" value="1"/>
</dbReference>
<evidence type="ECO:0000256" key="4">
    <source>
        <dbReference type="ARBA" id="ARBA00023136"/>
    </source>
</evidence>
<reference evidence="6" key="2">
    <citation type="submission" date="2025-08" db="UniProtKB">
        <authorList>
            <consortium name="Ensembl"/>
        </authorList>
    </citation>
    <scope>IDENTIFICATION</scope>
</reference>
<evidence type="ECO:0000256" key="1">
    <source>
        <dbReference type="ARBA" id="ARBA00004370"/>
    </source>
</evidence>
<comment type="similarity">
    <text evidence="2">Belongs to the short-chain dehydrogenases/reductases (SDR) family.</text>
</comment>
<dbReference type="PANTHER" id="PTHR44252:SF2">
    <property type="entry name" value="L-XYLULOSE REDUCTASE"/>
    <property type="match status" value="1"/>
</dbReference>
<name>A0A8C2RUB8_CAPHI</name>
<evidence type="ECO:0000313" key="6">
    <source>
        <dbReference type="Ensembl" id="ENSCHIP00010033938.1"/>
    </source>
</evidence>
<keyword evidence="4" id="KW-0472">Membrane</keyword>
<accession>A0A8C2RUB8</accession>
<keyword evidence="3" id="KW-0521">NADP</keyword>
<evidence type="ECO:0000256" key="3">
    <source>
        <dbReference type="ARBA" id="ARBA00022857"/>
    </source>
</evidence>
<evidence type="ECO:0008006" key="7">
    <source>
        <dbReference type="Google" id="ProtNLM"/>
    </source>
</evidence>